<evidence type="ECO:0000259" key="2">
    <source>
        <dbReference type="Pfam" id="PF13229"/>
    </source>
</evidence>
<proteinExistence type="predicted"/>
<dbReference type="InterPro" id="IPR012334">
    <property type="entry name" value="Pectin_lyas_fold"/>
</dbReference>
<dbReference type="Pfam" id="PF13229">
    <property type="entry name" value="Beta_helix"/>
    <property type="match status" value="1"/>
</dbReference>
<keyword evidence="3" id="KW-0378">Hydrolase</keyword>
<dbReference type="GO" id="GO:0016853">
    <property type="term" value="F:isomerase activity"/>
    <property type="evidence" value="ECO:0007669"/>
    <property type="project" value="UniProtKB-KW"/>
</dbReference>
<reference evidence="3" key="1">
    <citation type="submission" date="2022-09" db="EMBL/GenBank/DDBJ databases">
        <title>Eubacterium sp. LFL-14 isolated from human feces.</title>
        <authorList>
            <person name="Liu F."/>
        </authorList>
    </citation>
    <scope>NUCLEOTIDE SEQUENCE</scope>
    <source>
        <strain evidence="3">LFL-14</strain>
    </source>
</reference>
<dbReference type="SMART" id="SM00710">
    <property type="entry name" value="PbH1"/>
    <property type="match status" value="6"/>
</dbReference>
<dbReference type="GO" id="GO:0016787">
    <property type="term" value="F:hydrolase activity"/>
    <property type="evidence" value="ECO:0007669"/>
    <property type="project" value="UniProtKB-KW"/>
</dbReference>
<dbReference type="InterPro" id="IPR011050">
    <property type="entry name" value="Pectin_lyase_fold/virulence"/>
</dbReference>
<gene>
    <name evidence="3" type="ORF">N5B56_00700</name>
</gene>
<dbReference type="InterPro" id="IPR039448">
    <property type="entry name" value="Beta_helix"/>
</dbReference>
<dbReference type="RefSeq" id="WP_022089290.1">
    <property type="nucleotide sequence ID" value="NZ_JAODBU010000002.1"/>
</dbReference>
<evidence type="ECO:0000313" key="4">
    <source>
        <dbReference type="Proteomes" id="UP001431199"/>
    </source>
</evidence>
<dbReference type="SUPFAM" id="SSF51126">
    <property type="entry name" value="Pectin lyase-like"/>
    <property type="match status" value="1"/>
</dbReference>
<accession>A0ABT2LWE1</accession>
<evidence type="ECO:0000313" key="3">
    <source>
        <dbReference type="EMBL" id="MCT7397601.1"/>
    </source>
</evidence>
<dbReference type="Gene3D" id="2.160.20.10">
    <property type="entry name" value="Single-stranded right-handed beta-helix, Pectin lyase-like"/>
    <property type="match status" value="1"/>
</dbReference>
<evidence type="ECO:0000256" key="1">
    <source>
        <dbReference type="SAM" id="SignalP"/>
    </source>
</evidence>
<keyword evidence="4" id="KW-1185">Reference proteome</keyword>
<keyword evidence="3" id="KW-0413">Isomerase</keyword>
<protein>
    <submittedName>
        <fullName evidence="3">Glycoside hydrolase family 28 protein</fullName>
    </submittedName>
</protein>
<feature type="chain" id="PRO_5047332997" evidence="1">
    <location>
        <begin position="30"/>
        <end position="437"/>
    </location>
</feature>
<dbReference type="Proteomes" id="UP001431199">
    <property type="component" value="Unassembled WGS sequence"/>
</dbReference>
<dbReference type="InterPro" id="IPR006626">
    <property type="entry name" value="PbH1"/>
</dbReference>
<comment type="caution">
    <text evidence="3">The sequence shown here is derived from an EMBL/GenBank/DDBJ whole genome shotgun (WGS) entry which is preliminary data.</text>
</comment>
<dbReference type="EMBL" id="JAODBU010000002">
    <property type="protein sequence ID" value="MCT7397601.1"/>
    <property type="molecule type" value="Genomic_DNA"/>
</dbReference>
<keyword evidence="1" id="KW-0732">Signal</keyword>
<organism evidence="3 4">
    <name type="scientific">Eubacterium album</name>
    <dbReference type="NCBI Taxonomy" id="2978477"/>
    <lineage>
        <taxon>Bacteria</taxon>
        <taxon>Bacillati</taxon>
        <taxon>Bacillota</taxon>
        <taxon>Clostridia</taxon>
        <taxon>Eubacteriales</taxon>
        <taxon>Eubacteriaceae</taxon>
        <taxon>Eubacterium</taxon>
    </lineage>
</organism>
<sequence length="437" mass="48303">MKKRNKIIIRLVSTLAVMLCVTGVTHIQAKNVYAKKTITMTTKSIPSEIKKYSNYNKYTKYTVAFNYYMKQLEKAGGGKFIIKKGTYEMSNSVYIPSNVQVVLKNGVVLKNIYQTGGAGYPPSNNVFSLCPPSKSKIKGSCKKVSGAKNISITGKGNATIDNNFVEGGGTIVISHNKNVKVSGITFKNQNGGHFLEITGVENVVIENCTFKGSKASTRAKNYMKEAINLDTPDPETHGLNAVWVAQDRTDNKNITITNNVFDGVTRGVGTHKYSQKNGENVYHENVVITNNTFKNIFDNGVFILNWKNATIENNTFNKIGLKSKKAYSSGAHAISGGGIEGIHVKNNTFSNVKRNPIYFCVQQNVGSASSYSKVKTNITKEQTEEMLTNTVSNCGYDMNVIFKGYDILYFRGNSERTRENAVAINLKKQEISWGIEK</sequence>
<name>A0ABT2LWE1_9FIRM</name>
<feature type="signal peptide" evidence="1">
    <location>
        <begin position="1"/>
        <end position="29"/>
    </location>
</feature>
<feature type="domain" description="Right handed beta helix" evidence="2">
    <location>
        <begin position="150"/>
        <end position="349"/>
    </location>
</feature>